<proteinExistence type="predicted"/>
<gene>
    <name evidence="3" type="ORF">LVJ83_09355</name>
</gene>
<name>A0ABY4DU82_9NEIS</name>
<evidence type="ECO:0000259" key="1">
    <source>
        <dbReference type="Pfam" id="PF04233"/>
    </source>
</evidence>
<keyword evidence="4" id="KW-1185">Reference proteome</keyword>
<dbReference type="InterPro" id="IPR006528">
    <property type="entry name" value="Phage_head_morphogenesis_dom"/>
</dbReference>
<organism evidence="3 4">
    <name type="scientific">Uruburuella testudinis</name>
    <dbReference type="NCBI Taxonomy" id="1282863"/>
    <lineage>
        <taxon>Bacteria</taxon>
        <taxon>Pseudomonadati</taxon>
        <taxon>Pseudomonadota</taxon>
        <taxon>Betaproteobacteria</taxon>
        <taxon>Neisseriales</taxon>
        <taxon>Neisseriaceae</taxon>
        <taxon>Uruburuella</taxon>
    </lineage>
</organism>
<evidence type="ECO:0000313" key="4">
    <source>
        <dbReference type="Proteomes" id="UP000829817"/>
    </source>
</evidence>
<dbReference type="Proteomes" id="UP000829817">
    <property type="component" value="Chromosome"/>
</dbReference>
<evidence type="ECO:0000259" key="2">
    <source>
        <dbReference type="Pfam" id="PF18812"/>
    </source>
</evidence>
<dbReference type="Pfam" id="PF18812">
    <property type="entry name" value="PBECR3"/>
    <property type="match status" value="1"/>
</dbReference>
<reference evidence="3 4" key="1">
    <citation type="journal article" date="2022" name="Res Sq">
        <title>Evolution of multicellular longitudinally dividing oral cavity symbionts (Neisseriaceae).</title>
        <authorList>
            <person name="Nyongesa S."/>
            <person name="Weber P."/>
            <person name="Bernet E."/>
            <person name="Pullido F."/>
            <person name="Nieckarz M."/>
            <person name="Delaby M."/>
            <person name="Nieves C."/>
            <person name="Viehboeck T."/>
            <person name="Krause N."/>
            <person name="Rivera-Millot A."/>
            <person name="Nakamura A."/>
            <person name="Vischer N."/>
            <person name="VanNieuwenhze M."/>
            <person name="Brun Y."/>
            <person name="Cava F."/>
            <person name="Bulgheresi S."/>
            <person name="Veyrier F."/>
        </authorList>
    </citation>
    <scope>NUCLEOTIDE SEQUENCE [LARGE SCALE GENOMIC DNA]</scope>
    <source>
        <strain evidence="3 4">CCUG 63373m</strain>
    </source>
</reference>
<evidence type="ECO:0000313" key="3">
    <source>
        <dbReference type="EMBL" id="UOO81177.1"/>
    </source>
</evidence>
<sequence length="429" mass="49305">MRAPEIKFALGLKPAAAIEWLKAKGITAESYRNLTASEIAKVYTIARMSDLDMLNDIKQSMVKSADSGQSFNAWKKDILQHLQNKGWLHPNGHNGKDIIDPGTGEVFGSPRRLETIYRTNMQSAYNVGLYQALMDNIEARPYWMYDAVADHRTRPAHAAMDGLVYRYDDPFWTTFYPPNGYNCRCTVMALAERDIERGGHIVGKSTPENFVETHKIYNKKGDSYPTMAYKAPDGSLHTTDRSFDYNAGRMNYRPDLDKYDRALAHQFAKAEMGGAEFRATFRQFEKEFDEVKSRLKIEGKPTKDEQIAIRNKLSRQVKFAAGVLSVGVQKQTGLKRATVWLSDDTLIKQVDSREGQMFEVDEYKKLPTLFNQPDLIFRDGKNLIFVKDTEMAVIKYLYDENELFLQSFRRIGKDEIRNLMKKKEIVKSY</sequence>
<feature type="domain" description="Phage-Barnase-EndoU-ColicinE5/D-RelE like nuclease 3" evidence="2">
    <location>
        <begin position="318"/>
        <end position="417"/>
    </location>
</feature>
<accession>A0ABY4DU82</accession>
<dbReference type="Pfam" id="PF04233">
    <property type="entry name" value="Phage_Mu_F"/>
    <property type="match status" value="1"/>
</dbReference>
<dbReference type="RefSeq" id="WP_244784241.1">
    <property type="nucleotide sequence ID" value="NZ_CP091508.1"/>
</dbReference>
<dbReference type="NCBIfam" id="TIGR01641">
    <property type="entry name" value="phageSPP1_gp7"/>
    <property type="match status" value="1"/>
</dbReference>
<feature type="domain" description="Phage head morphogenesis" evidence="1">
    <location>
        <begin position="56"/>
        <end position="188"/>
    </location>
</feature>
<dbReference type="InterPro" id="IPR041301">
    <property type="entry name" value="PBECR3"/>
</dbReference>
<protein>
    <submittedName>
        <fullName evidence="3">Minor capsid protein</fullName>
    </submittedName>
</protein>
<dbReference type="EMBL" id="CP091508">
    <property type="protein sequence ID" value="UOO81177.1"/>
    <property type="molecule type" value="Genomic_DNA"/>
</dbReference>